<gene>
    <name evidence="7" type="ORF">H7C19_31540</name>
</gene>
<dbReference type="InterPro" id="IPR051328">
    <property type="entry name" value="T7SS_ABC-Transporter"/>
</dbReference>
<dbReference type="EMBL" id="JACJVP010000066">
    <property type="protein sequence ID" value="MBB6675201.1"/>
    <property type="molecule type" value="Genomic_DNA"/>
</dbReference>
<reference evidence="7 8" key="1">
    <citation type="submission" date="2020-08" db="EMBL/GenBank/DDBJ databases">
        <title>Cohnella phylogeny.</title>
        <authorList>
            <person name="Dunlap C."/>
        </authorList>
    </citation>
    <scope>NUCLEOTIDE SEQUENCE [LARGE SCALE GENOMIC DNA]</scope>
    <source>
        <strain evidence="7 8">DSM 28246</strain>
    </source>
</reference>
<evidence type="ECO:0000256" key="4">
    <source>
        <dbReference type="ARBA" id="ARBA00023136"/>
    </source>
</evidence>
<sequence>MTFWKQKTVRIGVVAVLAVLIIFGLAMMGSVVGAKPNALPVALVVLDRPVDLPGGEKLAVGEQIRKMLTENAQLPVNWGLVDTEKEMQSGLDRQEYYGALILPEGLSAGVASLTSPAPKPASIKLIYNEGMNAQAGAAVKSILQQVAKNAGAGLSAQLLGQMERQAQQISVSTAKALLTPFLTEESSVHPVGANNASGNAPNLLIQIMWMGSLVLSICLFLAGRAASAAVTAAGGRSFGIVLQQAVAGLALAGLASGFTVWMASSWYGMHLADSGLTWLYLWLASSAFFLLQTALLRWIGFPAMALLVLLLFFSMPVLGMAPEFMPQATQDWLYSWTPFRYAAAGLRNVLYYGGTHGMGLNYGVLWGIAGGGLALVLASGFRRGAAPDRADAASPAGNPV</sequence>
<dbReference type="Pfam" id="PF12051">
    <property type="entry name" value="DUF3533"/>
    <property type="match status" value="1"/>
</dbReference>
<feature type="transmembrane region" description="Helical" evidence="5">
    <location>
        <begin position="203"/>
        <end position="226"/>
    </location>
</feature>
<name>A0A7X0RX11_9BACL</name>
<dbReference type="Proteomes" id="UP000547209">
    <property type="component" value="Unassembled WGS sequence"/>
</dbReference>
<dbReference type="PANTHER" id="PTHR43077:SF5">
    <property type="entry name" value="PHAGE INFECTION PROTEIN"/>
    <property type="match status" value="1"/>
</dbReference>
<dbReference type="RefSeq" id="WP_185673058.1">
    <property type="nucleotide sequence ID" value="NZ_JACJVP010000066.1"/>
</dbReference>
<dbReference type="GO" id="GO:0016020">
    <property type="term" value="C:membrane"/>
    <property type="evidence" value="ECO:0007669"/>
    <property type="project" value="UniProtKB-SubCell"/>
</dbReference>
<keyword evidence="8" id="KW-1185">Reference proteome</keyword>
<keyword evidence="2 5" id="KW-0812">Transmembrane</keyword>
<proteinExistence type="predicted"/>
<accession>A0A7X0RX11</accession>
<evidence type="ECO:0000259" key="6">
    <source>
        <dbReference type="Pfam" id="PF12051"/>
    </source>
</evidence>
<keyword evidence="3 5" id="KW-1133">Transmembrane helix</keyword>
<comment type="subcellular location">
    <subcellularLocation>
        <location evidence="1">Membrane</location>
        <topology evidence="1">Multi-pass membrane protein</topology>
    </subcellularLocation>
</comment>
<keyword evidence="4 5" id="KW-0472">Membrane</keyword>
<evidence type="ECO:0000313" key="8">
    <source>
        <dbReference type="Proteomes" id="UP000547209"/>
    </source>
</evidence>
<evidence type="ECO:0000256" key="5">
    <source>
        <dbReference type="SAM" id="Phobius"/>
    </source>
</evidence>
<dbReference type="PANTHER" id="PTHR43077">
    <property type="entry name" value="TRANSPORT PERMEASE YVFS-RELATED"/>
    <property type="match status" value="1"/>
</dbReference>
<protein>
    <submittedName>
        <fullName evidence="7">DUF3533 domain-containing protein</fullName>
    </submittedName>
</protein>
<feature type="transmembrane region" description="Helical" evidence="5">
    <location>
        <begin position="360"/>
        <end position="381"/>
    </location>
</feature>
<evidence type="ECO:0000256" key="1">
    <source>
        <dbReference type="ARBA" id="ARBA00004141"/>
    </source>
</evidence>
<feature type="transmembrane region" description="Helical" evidence="5">
    <location>
        <begin position="275"/>
        <end position="291"/>
    </location>
</feature>
<organism evidence="7 8">
    <name type="scientific">Cohnella nanjingensis</name>
    <dbReference type="NCBI Taxonomy" id="1387779"/>
    <lineage>
        <taxon>Bacteria</taxon>
        <taxon>Bacillati</taxon>
        <taxon>Bacillota</taxon>
        <taxon>Bacilli</taxon>
        <taxon>Bacillales</taxon>
        <taxon>Paenibacillaceae</taxon>
        <taxon>Cohnella</taxon>
    </lineage>
</organism>
<feature type="domain" description="DUF3533" evidence="6">
    <location>
        <begin position="35"/>
        <end position="367"/>
    </location>
</feature>
<feature type="transmembrane region" description="Helical" evidence="5">
    <location>
        <begin position="298"/>
        <end position="318"/>
    </location>
</feature>
<evidence type="ECO:0000256" key="3">
    <source>
        <dbReference type="ARBA" id="ARBA00022989"/>
    </source>
</evidence>
<comment type="caution">
    <text evidence="7">The sequence shown here is derived from an EMBL/GenBank/DDBJ whole genome shotgun (WGS) entry which is preliminary data.</text>
</comment>
<dbReference type="InterPro" id="IPR022703">
    <property type="entry name" value="DUF3533"/>
</dbReference>
<evidence type="ECO:0000313" key="7">
    <source>
        <dbReference type="EMBL" id="MBB6675201.1"/>
    </source>
</evidence>
<feature type="transmembrane region" description="Helical" evidence="5">
    <location>
        <begin position="238"/>
        <end position="263"/>
    </location>
</feature>
<evidence type="ECO:0000256" key="2">
    <source>
        <dbReference type="ARBA" id="ARBA00022692"/>
    </source>
</evidence>
<dbReference type="GO" id="GO:0140359">
    <property type="term" value="F:ABC-type transporter activity"/>
    <property type="evidence" value="ECO:0007669"/>
    <property type="project" value="InterPro"/>
</dbReference>
<dbReference type="Gene3D" id="3.40.1710.10">
    <property type="entry name" value="abc type-2 transporter like domain"/>
    <property type="match status" value="1"/>
</dbReference>
<dbReference type="AlphaFoldDB" id="A0A7X0RX11"/>